<dbReference type="InterPro" id="IPR001131">
    <property type="entry name" value="Peptidase_M24B_aminopep-P_CS"/>
</dbReference>
<dbReference type="Proteomes" id="UP000780801">
    <property type="component" value="Unassembled WGS sequence"/>
</dbReference>
<dbReference type="FunFam" id="3.90.230.10:FF:000002">
    <property type="entry name" value="Xaa-Pro aminopeptidase 3"/>
    <property type="match status" value="1"/>
</dbReference>
<evidence type="ECO:0000256" key="3">
    <source>
        <dbReference type="ARBA" id="ARBA00022723"/>
    </source>
</evidence>
<name>A0A9P6FSL1_9FUNG</name>
<sequence>AKNLGLTNGVVYIRGGDIKHRDDTDVELVFRQESNFYYLTGCAEPGAHVLYDLKTNKATLFVYQLTPHELVWDGLQPTLAKIQEEYDLDDDAIVQARIYKSEYEIEIMRRINKISSDAHIALMKAVKTARSEGDLDALFRYETARAGARIQAYKPIVGAGANASTLHYGRNTSSFATRPEDNNSCRSNDDSLLVLVDAGAELDCYASDITRTYPVQGQFSEDAKVLYSIVLEMQKTVLGALRPGVEWEAMHRLAGKVAVEGLQRAGVLKQGYSVQEMLEHHVDGLFFTHGLGHMIGLDVHDVGGYPRGVERLQAPGIKYLRMRRPLEAGFVVTVEPGVYFTEYLLEEARRDERRSKYVDWDVVSSRFMKLGGVRIEDSVVITETGIDNLTVVPKEIEEIEAILAGRA</sequence>
<feature type="non-terminal residue" evidence="8">
    <location>
        <position position="1"/>
    </location>
</feature>
<dbReference type="PROSITE" id="PS00491">
    <property type="entry name" value="PROLINE_PEPTIDASE"/>
    <property type="match status" value="1"/>
</dbReference>
<accession>A0A9P6FSL1</accession>
<dbReference type="GO" id="GO:0006508">
    <property type="term" value="P:proteolysis"/>
    <property type="evidence" value="ECO:0007669"/>
    <property type="project" value="TreeGrafter"/>
</dbReference>
<keyword evidence="4" id="KW-0378">Hydrolase</keyword>
<evidence type="ECO:0000256" key="4">
    <source>
        <dbReference type="ARBA" id="ARBA00022801"/>
    </source>
</evidence>
<evidence type="ECO:0000256" key="1">
    <source>
        <dbReference type="ARBA" id="ARBA00001936"/>
    </source>
</evidence>
<dbReference type="Pfam" id="PF00557">
    <property type="entry name" value="Peptidase_M24"/>
    <property type="match status" value="1"/>
</dbReference>
<keyword evidence="9" id="KW-1185">Reference proteome</keyword>
<protein>
    <recommendedName>
        <fullName evidence="7">Aminopeptidase P N-terminal domain-containing protein</fullName>
    </recommendedName>
</protein>
<dbReference type="SMART" id="SM01011">
    <property type="entry name" value="AMP_N"/>
    <property type="match status" value="1"/>
</dbReference>
<evidence type="ECO:0000313" key="9">
    <source>
        <dbReference type="Proteomes" id="UP000780801"/>
    </source>
</evidence>
<dbReference type="Gene3D" id="3.90.230.10">
    <property type="entry name" value="Creatinase/methionine aminopeptidase superfamily"/>
    <property type="match status" value="1"/>
</dbReference>
<evidence type="ECO:0000256" key="5">
    <source>
        <dbReference type="ARBA" id="ARBA00023211"/>
    </source>
</evidence>
<organism evidence="8 9">
    <name type="scientific">Lunasporangiospora selenospora</name>
    <dbReference type="NCBI Taxonomy" id="979761"/>
    <lineage>
        <taxon>Eukaryota</taxon>
        <taxon>Fungi</taxon>
        <taxon>Fungi incertae sedis</taxon>
        <taxon>Mucoromycota</taxon>
        <taxon>Mortierellomycotina</taxon>
        <taxon>Mortierellomycetes</taxon>
        <taxon>Mortierellales</taxon>
        <taxon>Mortierellaceae</taxon>
        <taxon>Lunasporangiospora</taxon>
    </lineage>
</organism>
<proteinExistence type="inferred from homology"/>
<evidence type="ECO:0000259" key="7">
    <source>
        <dbReference type="SMART" id="SM01011"/>
    </source>
</evidence>
<comment type="cofactor">
    <cofactor evidence="1">
        <name>Mn(2+)</name>
        <dbReference type="ChEBI" id="CHEBI:29035"/>
    </cofactor>
</comment>
<gene>
    <name evidence="8" type="ORF">BGW38_002042</name>
</gene>
<feature type="domain" description="Aminopeptidase P N-terminal" evidence="7">
    <location>
        <begin position="1"/>
        <end position="102"/>
    </location>
</feature>
<evidence type="ECO:0000256" key="6">
    <source>
        <dbReference type="RuleBase" id="RU000590"/>
    </source>
</evidence>
<comment type="caution">
    <text evidence="8">The sequence shown here is derived from an EMBL/GenBank/DDBJ whole genome shotgun (WGS) entry which is preliminary data.</text>
</comment>
<dbReference type="InterPro" id="IPR036005">
    <property type="entry name" value="Creatinase/aminopeptidase-like"/>
</dbReference>
<evidence type="ECO:0000256" key="2">
    <source>
        <dbReference type="ARBA" id="ARBA00008766"/>
    </source>
</evidence>
<dbReference type="SUPFAM" id="SSF55920">
    <property type="entry name" value="Creatinase/aminopeptidase"/>
    <property type="match status" value="1"/>
</dbReference>
<reference evidence="8" key="1">
    <citation type="journal article" date="2020" name="Fungal Divers.">
        <title>Resolving the Mortierellaceae phylogeny through synthesis of multi-gene phylogenetics and phylogenomics.</title>
        <authorList>
            <person name="Vandepol N."/>
            <person name="Liber J."/>
            <person name="Desiro A."/>
            <person name="Na H."/>
            <person name="Kennedy M."/>
            <person name="Barry K."/>
            <person name="Grigoriev I.V."/>
            <person name="Miller A.N."/>
            <person name="O'Donnell K."/>
            <person name="Stajich J.E."/>
            <person name="Bonito G."/>
        </authorList>
    </citation>
    <scope>NUCLEOTIDE SEQUENCE</scope>
    <source>
        <strain evidence="8">KOD1015</strain>
    </source>
</reference>
<dbReference type="EMBL" id="JAABOA010001684">
    <property type="protein sequence ID" value="KAF9581073.1"/>
    <property type="molecule type" value="Genomic_DNA"/>
</dbReference>
<dbReference type="InterPro" id="IPR000994">
    <property type="entry name" value="Pept_M24"/>
</dbReference>
<dbReference type="Pfam" id="PF05195">
    <property type="entry name" value="AMP_N"/>
    <property type="match status" value="1"/>
</dbReference>
<evidence type="ECO:0000313" key="8">
    <source>
        <dbReference type="EMBL" id="KAF9581073.1"/>
    </source>
</evidence>
<dbReference type="GO" id="GO:0030145">
    <property type="term" value="F:manganese ion binding"/>
    <property type="evidence" value="ECO:0007669"/>
    <property type="project" value="InterPro"/>
</dbReference>
<comment type="similarity">
    <text evidence="2 6">Belongs to the peptidase M24B family.</text>
</comment>
<dbReference type="InterPro" id="IPR052433">
    <property type="entry name" value="X-Pro_dipept-like"/>
</dbReference>
<dbReference type="Gene3D" id="3.40.350.10">
    <property type="entry name" value="Creatinase/prolidase N-terminal domain"/>
    <property type="match status" value="1"/>
</dbReference>
<dbReference type="SUPFAM" id="SSF53092">
    <property type="entry name" value="Creatinase/prolidase N-terminal domain"/>
    <property type="match status" value="1"/>
</dbReference>
<dbReference type="CDD" id="cd01087">
    <property type="entry name" value="Prolidase"/>
    <property type="match status" value="1"/>
</dbReference>
<dbReference type="GO" id="GO:0070006">
    <property type="term" value="F:metalloaminopeptidase activity"/>
    <property type="evidence" value="ECO:0007669"/>
    <property type="project" value="InterPro"/>
</dbReference>
<dbReference type="InterPro" id="IPR029149">
    <property type="entry name" value="Creatin/AminoP/Spt16_N"/>
</dbReference>
<keyword evidence="5" id="KW-0464">Manganese</keyword>
<dbReference type="PANTHER" id="PTHR43226:SF1">
    <property type="entry name" value="XAA-PRO DIPEPTIDASE"/>
    <property type="match status" value="1"/>
</dbReference>
<dbReference type="InterPro" id="IPR007865">
    <property type="entry name" value="Aminopep_P_N"/>
</dbReference>
<dbReference type="PANTHER" id="PTHR43226">
    <property type="entry name" value="XAA-PRO AMINOPEPTIDASE 3"/>
    <property type="match status" value="1"/>
</dbReference>
<keyword evidence="3 6" id="KW-0479">Metal-binding</keyword>
<dbReference type="AlphaFoldDB" id="A0A9P6FSL1"/>
<dbReference type="OrthoDB" id="10261878at2759"/>